<dbReference type="Pfam" id="PF00805">
    <property type="entry name" value="Pentapeptide"/>
    <property type="match status" value="1"/>
</dbReference>
<sequence>MRASGPMKSVKPDTMSLPRMTASERALLLRYKAANYQTPGPGAYDGPAVRGKDPFRDIAQKDVINSSQFSSRVNRFYHRAPNAGMPGPGAYDPSDPETLAVRLVSPEKGQPTSSFLKPASIERAKDFLAQSVSLDTHLQRMQSYLPVAEGITSGQQALEQCLAEHPIEKLVCEDCSVVLDTLTPLLQRFHSQFETMLNLDFDPSDSLRCMEDGSKTLLEVDGAFLVPLPPGTKCLSLYLWGILDTLATATMSLLTVLSEAKNKAQALLTRLEGEGEEVTDRDLDLAEETMGILKVKLGRRTLSDEEREALGVKLAAATAKVATLEAKMSSRSEITNQLRPFLLFPEVAEALGQPLRERQIDTSRNQHPCDWGEGYIVTENGLVEGEQNLVNPYAIVDKTNLDLTSDDFKDEDVTSWDLTGSRVTGVDMRGVEGVTVEHIGSLSSITQCNLSGMSLKSVDLSGTDVTGSDFSDADLGACDVSGATLSDCDFSRARLGNVRGLTLEQLGSVRSLNGAVISGVDMRGWGMEGARVKDIMVVGTTLPQNGTGPTVIASVPRFEVAQGVTETVVSVGSLPLQGSQLNPVTLLIPSVEGTKSWTLTAPTALQLKVDSANLFWGHRGVATCTRSGSTITFEGVYSRTYPCTQGQEARVPLQFNTSPTRLGTLTLAPQ</sequence>
<dbReference type="InterPro" id="IPR001646">
    <property type="entry name" value="5peptide_repeat"/>
</dbReference>
<dbReference type="Pfam" id="PF07004">
    <property type="entry name" value="SHIPPO-rpt"/>
    <property type="match status" value="2"/>
</dbReference>
<evidence type="ECO:0000313" key="2">
    <source>
        <dbReference type="Proteomes" id="UP000265618"/>
    </source>
</evidence>
<organism evidence="1 2">
    <name type="scientific">Kipferlia bialata</name>
    <dbReference type="NCBI Taxonomy" id="797122"/>
    <lineage>
        <taxon>Eukaryota</taxon>
        <taxon>Metamonada</taxon>
        <taxon>Carpediemonas-like organisms</taxon>
        <taxon>Kipferlia</taxon>
    </lineage>
</organism>
<dbReference type="AlphaFoldDB" id="A0A9K3GJZ5"/>
<dbReference type="PANTHER" id="PTHR14136:SF17">
    <property type="entry name" value="BTB_POZ DOMAIN-CONTAINING PROTEIN KCTD9"/>
    <property type="match status" value="1"/>
</dbReference>
<reference evidence="1 2" key="1">
    <citation type="journal article" date="2018" name="PLoS ONE">
        <title>The draft genome of Kipferlia bialata reveals reductive genome evolution in fornicate parasites.</title>
        <authorList>
            <person name="Tanifuji G."/>
            <person name="Takabayashi S."/>
            <person name="Kume K."/>
            <person name="Takagi M."/>
            <person name="Nakayama T."/>
            <person name="Kamikawa R."/>
            <person name="Inagaki Y."/>
            <person name="Hashimoto T."/>
        </authorList>
    </citation>
    <scope>NUCLEOTIDE SEQUENCE [LARGE SCALE GENOMIC DNA]</scope>
    <source>
        <strain evidence="1">NY0173</strain>
    </source>
</reference>
<dbReference type="Proteomes" id="UP000265618">
    <property type="component" value="Unassembled WGS sequence"/>
</dbReference>
<evidence type="ECO:0000313" key="1">
    <source>
        <dbReference type="EMBL" id="GIQ85061.1"/>
    </source>
</evidence>
<keyword evidence="2" id="KW-1185">Reference proteome</keyword>
<evidence type="ECO:0008006" key="3">
    <source>
        <dbReference type="Google" id="ProtNLM"/>
    </source>
</evidence>
<dbReference type="OrthoDB" id="9989223at2759"/>
<gene>
    <name evidence="1" type="ORF">KIPB_006673</name>
</gene>
<comment type="caution">
    <text evidence="1">The sequence shown here is derived from an EMBL/GenBank/DDBJ whole genome shotgun (WGS) entry which is preliminary data.</text>
</comment>
<accession>A0A9K3GJZ5</accession>
<protein>
    <recommendedName>
        <fullName evidence="3">Pentapeptide repeat-containing protein</fullName>
    </recommendedName>
</protein>
<dbReference type="InterPro" id="IPR010736">
    <property type="entry name" value="SHIPPO-rpt"/>
</dbReference>
<dbReference type="Gene3D" id="2.160.20.80">
    <property type="entry name" value="E3 ubiquitin-protein ligase SopA"/>
    <property type="match status" value="1"/>
</dbReference>
<dbReference type="PANTHER" id="PTHR14136">
    <property type="entry name" value="BTB_POZ DOMAIN-CONTAINING PROTEIN KCTD9"/>
    <property type="match status" value="1"/>
</dbReference>
<dbReference type="InterPro" id="IPR051082">
    <property type="entry name" value="Pentapeptide-BTB/POZ_domain"/>
</dbReference>
<proteinExistence type="predicted"/>
<dbReference type="EMBL" id="BDIP01001748">
    <property type="protein sequence ID" value="GIQ85061.1"/>
    <property type="molecule type" value="Genomic_DNA"/>
</dbReference>
<dbReference type="SUPFAM" id="SSF141571">
    <property type="entry name" value="Pentapeptide repeat-like"/>
    <property type="match status" value="1"/>
</dbReference>
<name>A0A9K3GJZ5_9EUKA</name>